<name>A0A220MJL9_9BACL</name>
<accession>A0A220MJL9</accession>
<dbReference type="EMBL" id="CP018145">
    <property type="protein sequence ID" value="ASJ55256.1"/>
    <property type="molecule type" value="Genomic_DNA"/>
</dbReference>
<dbReference type="RefSeq" id="WP_015892686.1">
    <property type="nucleotide sequence ID" value="NZ_BAAFVL010000006.1"/>
</dbReference>
<evidence type="ECO:0000313" key="3">
    <source>
        <dbReference type="Proteomes" id="UP000197781"/>
    </source>
</evidence>
<sequence length="79" mass="9221">MDILERAGTVESREDMVQFISHLIKDYQQNKKEWANMSLEEFLSGMESWIEDCDNMLADLEGVDWNLFATILIAGSRYE</sequence>
<protein>
    <recommendedName>
        <fullName evidence="1">DUF7660 domain-containing protein</fullName>
    </recommendedName>
</protein>
<gene>
    <name evidence="2" type="ORF">BP422_17915</name>
</gene>
<feature type="domain" description="DUF7660" evidence="1">
    <location>
        <begin position="12"/>
        <end position="79"/>
    </location>
</feature>
<dbReference type="Proteomes" id="UP000197781">
    <property type="component" value="Chromosome"/>
</dbReference>
<dbReference type="AlphaFoldDB" id="A0A220MJL9"/>
<organism evidence="2 3">
    <name type="scientific">Brevibacillus formosus</name>
    <dbReference type="NCBI Taxonomy" id="54913"/>
    <lineage>
        <taxon>Bacteria</taxon>
        <taxon>Bacillati</taxon>
        <taxon>Bacillota</taxon>
        <taxon>Bacilli</taxon>
        <taxon>Bacillales</taxon>
        <taxon>Paenibacillaceae</taxon>
        <taxon>Brevibacillus</taxon>
    </lineage>
</organism>
<evidence type="ECO:0000313" key="2">
    <source>
        <dbReference type="EMBL" id="ASJ55256.1"/>
    </source>
</evidence>
<dbReference type="InterPro" id="IPR056077">
    <property type="entry name" value="DUF7660"/>
</dbReference>
<evidence type="ECO:0000259" key="1">
    <source>
        <dbReference type="Pfam" id="PF24693"/>
    </source>
</evidence>
<dbReference type="Pfam" id="PF24693">
    <property type="entry name" value="DUF7660"/>
    <property type="match status" value="1"/>
</dbReference>
<dbReference type="KEGG" id="bfm:BP422_17915"/>
<reference evidence="2 3" key="1">
    <citation type="submission" date="2016-11" db="EMBL/GenBank/DDBJ databases">
        <authorList>
            <person name="Jaros S."/>
            <person name="Januszkiewicz K."/>
            <person name="Wedrychowicz H."/>
        </authorList>
    </citation>
    <scope>NUCLEOTIDE SEQUENCE [LARGE SCALE GENOMIC DNA]</scope>
    <source>
        <strain evidence="2 3">NF2</strain>
    </source>
</reference>
<proteinExistence type="predicted"/>